<evidence type="ECO:0000313" key="3">
    <source>
        <dbReference type="Proteomes" id="UP000481858"/>
    </source>
</evidence>
<dbReference type="OrthoDB" id="4750330at2759"/>
<feature type="region of interest" description="Disordered" evidence="1">
    <location>
        <begin position="1"/>
        <end position="20"/>
    </location>
</feature>
<accession>A0A7C8IVQ6</accession>
<evidence type="ECO:0000313" key="2">
    <source>
        <dbReference type="EMBL" id="KAF2964959.1"/>
    </source>
</evidence>
<protein>
    <submittedName>
        <fullName evidence="2">Uncharacterized protein</fullName>
    </submittedName>
</protein>
<keyword evidence="3" id="KW-1185">Reference proteome</keyword>
<reference evidence="2 3" key="1">
    <citation type="submission" date="2019-12" db="EMBL/GenBank/DDBJ databases">
        <title>Draft genome sequence of the ascomycete Xylaria multiplex DSM 110363.</title>
        <authorList>
            <person name="Buettner E."/>
            <person name="Kellner H."/>
        </authorList>
    </citation>
    <scope>NUCLEOTIDE SEQUENCE [LARGE SCALE GENOMIC DNA]</scope>
    <source>
        <strain evidence="2 3">DSM 110363</strain>
    </source>
</reference>
<feature type="compositionally biased region" description="Basic and acidic residues" evidence="1">
    <location>
        <begin position="37"/>
        <end position="50"/>
    </location>
</feature>
<sequence length="70" mass="7649">MSSRNSSADYSSGAGSAGYSSTVVSHDIFRSHKSKNHQGESTERQHHDGSRTIIYNYNARGFEEDAPTPS</sequence>
<gene>
    <name evidence="2" type="ORF">GQX73_g8619</name>
</gene>
<evidence type="ECO:0000256" key="1">
    <source>
        <dbReference type="SAM" id="MobiDB-lite"/>
    </source>
</evidence>
<dbReference type="Proteomes" id="UP000481858">
    <property type="component" value="Unassembled WGS sequence"/>
</dbReference>
<dbReference type="AlphaFoldDB" id="A0A7C8IVQ6"/>
<dbReference type="EMBL" id="WUBL01000130">
    <property type="protein sequence ID" value="KAF2964959.1"/>
    <property type="molecule type" value="Genomic_DNA"/>
</dbReference>
<organism evidence="2 3">
    <name type="scientific">Xylaria multiplex</name>
    <dbReference type="NCBI Taxonomy" id="323545"/>
    <lineage>
        <taxon>Eukaryota</taxon>
        <taxon>Fungi</taxon>
        <taxon>Dikarya</taxon>
        <taxon>Ascomycota</taxon>
        <taxon>Pezizomycotina</taxon>
        <taxon>Sordariomycetes</taxon>
        <taxon>Xylariomycetidae</taxon>
        <taxon>Xylariales</taxon>
        <taxon>Xylariaceae</taxon>
        <taxon>Xylaria</taxon>
    </lineage>
</organism>
<feature type="region of interest" description="Disordered" evidence="1">
    <location>
        <begin position="27"/>
        <end position="70"/>
    </location>
</feature>
<comment type="caution">
    <text evidence="2">The sequence shown here is derived from an EMBL/GenBank/DDBJ whole genome shotgun (WGS) entry which is preliminary data.</text>
</comment>
<proteinExistence type="predicted"/>
<name>A0A7C8IVQ6_9PEZI</name>
<dbReference type="InParanoid" id="A0A7C8IVQ6"/>